<dbReference type="CDD" id="cd12797">
    <property type="entry name" value="M23_peptidase"/>
    <property type="match status" value="1"/>
</dbReference>
<keyword evidence="10" id="KW-1185">Reference proteome</keyword>
<dbReference type="STRING" id="197461.A3843_13195"/>
<dbReference type="EMBL" id="LVVZ01000019">
    <property type="protein sequence ID" value="OKL43580.1"/>
    <property type="molecule type" value="Genomic_DNA"/>
</dbReference>
<dbReference type="PANTHER" id="PTHR21666">
    <property type="entry name" value="PEPTIDASE-RELATED"/>
    <property type="match status" value="1"/>
</dbReference>
<evidence type="ECO:0000256" key="1">
    <source>
        <dbReference type="ARBA" id="ARBA00001947"/>
    </source>
</evidence>
<dbReference type="GO" id="GO:0046872">
    <property type="term" value="F:metal ion binding"/>
    <property type="evidence" value="ECO:0007669"/>
    <property type="project" value="UniProtKB-KW"/>
</dbReference>
<keyword evidence="4" id="KW-0378">Hydrolase</keyword>
<dbReference type="GO" id="GO:0004222">
    <property type="term" value="F:metalloendopeptidase activity"/>
    <property type="evidence" value="ECO:0007669"/>
    <property type="project" value="TreeGrafter"/>
</dbReference>
<evidence type="ECO:0000256" key="7">
    <source>
        <dbReference type="SAM" id="Phobius"/>
    </source>
</evidence>
<evidence type="ECO:0000256" key="4">
    <source>
        <dbReference type="ARBA" id="ARBA00022801"/>
    </source>
</evidence>
<evidence type="ECO:0000256" key="3">
    <source>
        <dbReference type="ARBA" id="ARBA00022723"/>
    </source>
</evidence>
<feature type="domain" description="M23ase beta-sheet core" evidence="8">
    <location>
        <begin position="332"/>
        <end position="426"/>
    </location>
</feature>
<dbReference type="PANTHER" id="PTHR21666:SF288">
    <property type="entry name" value="CELL DIVISION PROTEIN YTFB"/>
    <property type="match status" value="1"/>
</dbReference>
<evidence type="ECO:0000259" key="8">
    <source>
        <dbReference type="Pfam" id="PF01551"/>
    </source>
</evidence>
<sequence length="443" mass="48102">MLSAWRKQKRSGRKPPHYIIVKSPKGEKAIALNPAVALAAGSALLVFSVGYFAATGYLLMRDDMLAKTALQEAELRRSYEDEITKLRGRIETLNSKQQMAQHRASLRLESLESIRNHQSTLEQRQQKLLEVLALAQDTGLQIASFTTNPKPLPKPSLAQRQVISVAENGLPDSVGGETVPLENPGHLLGLRPTSTTIPAPGPKTSPPETNPKGLGDLSALEWEIRGQIDQGKAVLASVLAFAQRDLEALKSVADTLEVDVPTAEKVAMGGPYEPLPLSDFNTYVIKTEQALSLRHRLLTDLQALPLAAPLGQAPITSDFGARMDPFLNKPAMHTGVDFKALRGTPIKAPGSGKVTFAGYRGGYGKSVEITHDNGLTTRFAHMHKLHVKKGDRISTGDVLGEVGNTGRSTGPHLHYETRINDTPRDPMRFIRAGRKLTAILGRS</sequence>
<feature type="transmembrane region" description="Helical" evidence="7">
    <location>
        <begin position="35"/>
        <end position="60"/>
    </location>
</feature>
<keyword evidence="7" id="KW-0472">Membrane</keyword>
<dbReference type="InterPro" id="IPR050570">
    <property type="entry name" value="Cell_wall_metabolism_enzyme"/>
</dbReference>
<gene>
    <name evidence="9" type="ORF">A3843_13195</name>
</gene>
<dbReference type="SUPFAM" id="SSF51261">
    <property type="entry name" value="Duplicated hybrid motif"/>
    <property type="match status" value="1"/>
</dbReference>
<proteinExistence type="predicted"/>
<dbReference type="RefSeq" id="WP_028480868.1">
    <property type="nucleotide sequence ID" value="NZ_LVVZ01000019.1"/>
</dbReference>
<evidence type="ECO:0000256" key="5">
    <source>
        <dbReference type="ARBA" id="ARBA00022833"/>
    </source>
</evidence>
<keyword evidence="3" id="KW-0479">Metal-binding</keyword>
<keyword evidence="2" id="KW-0645">Protease</keyword>
<evidence type="ECO:0000256" key="2">
    <source>
        <dbReference type="ARBA" id="ARBA00022670"/>
    </source>
</evidence>
<dbReference type="Gene3D" id="2.70.70.10">
    <property type="entry name" value="Glucose Permease (Domain IIA)"/>
    <property type="match status" value="1"/>
</dbReference>
<dbReference type="InterPro" id="IPR011055">
    <property type="entry name" value="Dup_hybrid_motif"/>
</dbReference>
<evidence type="ECO:0000313" key="10">
    <source>
        <dbReference type="Proteomes" id="UP000185783"/>
    </source>
</evidence>
<dbReference type="InterPro" id="IPR016047">
    <property type="entry name" value="M23ase_b-sheet_dom"/>
</dbReference>
<keyword evidence="7" id="KW-1133">Transmembrane helix</keyword>
<keyword evidence="6" id="KW-0482">Metalloprotease</keyword>
<comment type="cofactor">
    <cofactor evidence="1">
        <name>Zn(2+)</name>
        <dbReference type="ChEBI" id="CHEBI:29105"/>
    </cofactor>
</comment>
<dbReference type="Pfam" id="PF01551">
    <property type="entry name" value="Peptidase_M23"/>
    <property type="match status" value="1"/>
</dbReference>
<accession>A0A1U7JFQ3</accession>
<dbReference type="Proteomes" id="UP000185783">
    <property type="component" value="Unassembled WGS sequence"/>
</dbReference>
<protein>
    <recommendedName>
        <fullName evidence="8">M23ase beta-sheet core domain-containing protein</fullName>
    </recommendedName>
</protein>
<organism evidence="9 10">
    <name type="scientific">Pseudovibrio exalbescens</name>
    <dbReference type="NCBI Taxonomy" id="197461"/>
    <lineage>
        <taxon>Bacteria</taxon>
        <taxon>Pseudomonadati</taxon>
        <taxon>Pseudomonadota</taxon>
        <taxon>Alphaproteobacteria</taxon>
        <taxon>Hyphomicrobiales</taxon>
        <taxon>Stappiaceae</taxon>
        <taxon>Pseudovibrio</taxon>
    </lineage>
</organism>
<comment type="caution">
    <text evidence="9">The sequence shown here is derived from an EMBL/GenBank/DDBJ whole genome shotgun (WGS) entry which is preliminary data.</text>
</comment>
<dbReference type="AlphaFoldDB" id="A0A1U7JFQ3"/>
<name>A0A1U7JFQ3_9HYPH</name>
<keyword evidence="5" id="KW-0862">Zinc</keyword>
<reference evidence="9" key="1">
    <citation type="submission" date="2016-03" db="EMBL/GenBank/DDBJ databases">
        <title>Genome sequence of Nesiotobacter sp. nov., a moderately halophilic alphaproteobacterium isolated from the Yellow Sea, China.</title>
        <authorList>
            <person name="Zhang G."/>
            <person name="Zhang R."/>
        </authorList>
    </citation>
    <scope>NUCLEOTIDE SEQUENCE [LARGE SCALE GENOMIC DNA]</scope>
    <source>
        <strain evidence="9">WB1-6</strain>
    </source>
</reference>
<evidence type="ECO:0000313" key="9">
    <source>
        <dbReference type="EMBL" id="OKL43580.1"/>
    </source>
</evidence>
<dbReference type="FunFam" id="2.70.70.10:FF:000006">
    <property type="entry name" value="M23 family peptidase"/>
    <property type="match status" value="1"/>
</dbReference>
<keyword evidence="7" id="KW-0812">Transmembrane</keyword>
<evidence type="ECO:0000256" key="6">
    <source>
        <dbReference type="ARBA" id="ARBA00023049"/>
    </source>
</evidence>
<dbReference type="GO" id="GO:0006508">
    <property type="term" value="P:proteolysis"/>
    <property type="evidence" value="ECO:0007669"/>
    <property type="project" value="UniProtKB-KW"/>
</dbReference>